<evidence type="ECO:0000259" key="9">
    <source>
        <dbReference type="Pfam" id="PF01648"/>
    </source>
</evidence>
<feature type="binding site" evidence="8">
    <location>
        <position position="79"/>
    </location>
    <ligand>
        <name>Mg(2+)</name>
        <dbReference type="ChEBI" id="CHEBI:18420"/>
    </ligand>
</feature>
<proteinExistence type="inferred from homology"/>
<feature type="binding site" evidence="8">
    <location>
        <position position="31"/>
    </location>
    <ligand>
        <name>Mg(2+)</name>
        <dbReference type="ChEBI" id="CHEBI:18420"/>
    </ligand>
</feature>
<sequence>MPAWKEETVRAVEDAAAVSLPIDGAVGLGVDIVEIARMKKILERTPSFARKVFSCEECRYCEDAAAPEVHFATRFAAKEAVVKALGTGFTRGIGVRDIEVKRSSKGRPYVVLSGRAKQVAKELGVRELPISLSYTHTDAVACALAITEDSQKAAEERVDQKAELAKRFKEARSMLDEIDAPLAVGCRVQK</sequence>
<comment type="similarity">
    <text evidence="8">Belongs to the P-Pant transferase superfamily. AcpS family.</text>
</comment>
<dbReference type="SUPFAM" id="SSF56214">
    <property type="entry name" value="4'-phosphopantetheinyl transferase"/>
    <property type="match status" value="1"/>
</dbReference>
<dbReference type="HAMAP" id="MF_00101">
    <property type="entry name" value="AcpS"/>
    <property type="match status" value="1"/>
</dbReference>
<dbReference type="InterPro" id="IPR008278">
    <property type="entry name" value="4-PPantetheinyl_Trfase_dom"/>
</dbReference>
<dbReference type="NCBIfam" id="TIGR00556">
    <property type="entry name" value="pantethn_trn"/>
    <property type="match status" value="1"/>
</dbReference>
<dbReference type="GO" id="GO:0006633">
    <property type="term" value="P:fatty acid biosynthetic process"/>
    <property type="evidence" value="ECO:0007669"/>
    <property type="project" value="UniProtKB-UniRule"/>
</dbReference>
<protein>
    <recommendedName>
        <fullName evidence="8">Holo-[acyl-carrier-protein] synthase</fullName>
        <shortName evidence="8">Holo-ACP synthase</shortName>
        <ecNumber evidence="8">2.7.8.7</ecNumber>
    </recommendedName>
    <alternativeName>
        <fullName evidence="8">4'-phosphopantetheinyl transferase AcpS</fullName>
    </alternativeName>
</protein>
<reference evidence="10 11" key="1">
    <citation type="submission" date="2019-09" db="EMBL/GenBank/DDBJ databases">
        <title>Whole genome shotgun sequencing (WGS) of Ellagibacter isourolithinifaciens DSM 104140(T) and Adlercreutzia muris DSM 29508(T).</title>
        <authorList>
            <person name="Stoll D.A."/>
            <person name="Danylec N."/>
            <person name="Huch M."/>
        </authorList>
    </citation>
    <scope>NUCLEOTIDE SEQUENCE [LARGE SCALE GENOMIC DNA]</scope>
    <source>
        <strain evidence="10 11">DSM 104140</strain>
    </source>
</reference>
<accession>A0A6N6NUN5</accession>
<dbReference type="OrthoDB" id="517356at2"/>
<comment type="function">
    <text evidence="8">Transfers the 4'-phosphopantetheine moiety from coenzyme A to a Ser of acyl-carrier-protein.</text>
</comment>
<evidence type="ECO:0000256" key="3">
    <source>
        <dbReference type="ARBA" id="ARBA00022723"/>
    </source>
</evidence>
<comment type="caution">
    <text evidence="10">The sequence shown here is derived from an EMBL/GenBank/DDBJ whole genome shotgun (WGS) entry which is preliminary data.</text>
</comment>
<keyword evidence="3 8" id="KW-0479">Metal-binding</keyword>
<evidence type="ECO:0000256" key="4">
    <source>
        <dbReference type="ARBA" id="ARBA00022832"/>
    </source>
</evidence>
<dbReference type="Pfam" id="PF01648">
    <property type="entry name" value="ACPS"/>
    <property type="match status" value="1"/>
</dbReference>
<evidence type="ECO:0000256" key="2">
    <source>
        <dbReference type="ARBA" id="ARBA00022679"/>
    </source>
</evidence>
<evidence type="ECO:0000256" key="6">
    <source>
        <dbReference type="ARBA" id="ARBA00023098"/>
    </source>
</evidence>
<keyword evidence="7 8" id="KW-0275">Fatty acid biosynthesis</keyword>
<dbReference type="AlphaFoldDB" id="A0A6N6NUN5"/>
<comment type="subcellular location">
    <subcellularLocation>
        <location evidence="8">Cytoplasm</location>
    </subcellularLocation>
</comment>
<dbReference type="InterPro" id="IPR037143">
    <property type="entry name" value="4-PPantetheinyl_Trfase_dom_sf"/>
</dbReference>
<dbReference type="GO" id="GO:0000287">
    <property type="term" value="F:magnesium ion binding"/>
    <property type="evidence" value="ECO:0007669"/>
    <property type="project" value="UniProtKB-UniRule"/>
</dbReference>
<keyword evidence="8" id="KW-0963">Cytoplasm</keyword>
<gene>
    <name evidence="8 10" type="primary">acpS</name>
    <name evidence="10" type="ORF">F8C90_01760</name>
</gene>
<evidence type="ECO:0000256" key="5">
    <source>
        <dbReference type="ARBA" id="ARBA00022842"/>
    </source>
</evidence>
<dbReference type="GeneID" id="98657127"/>
<keyword evidence="5 8" id="KW-0460">Magnesium</keyword>
<dbReference type="InterPro" id="IPR004568">
    <property type="entry name" value="Ppantetheine-prot_Trfase_dom"/>
</dbReference>
<evidence type="ECO:0000256" key="7">
    <source>
        <dbReference type="ARBA" id="ARBA00023160"/>
    </source>
</evidence>
<dbReference type="EMBL" id="WAJR01000002">
    <property type="protein sequence ID" value="KAB1642459.1"/>
    <property type="molecule type" value="Genomic_DNA"/>
</dbReference>
<dbReference type="RefSeq" id="WP_158048726.1">
    <property type="nucleotide sequence ID" value="NZ_WAJR01000002.1"/>
</dbReference>
<dbReference type="GO" id="GO:0005737">
    <property type="term" value="C:cytoplasm"/>
    <property type="evidence" value="ECO:0007669"/>
    <property type="project" value="UniProtKB-SubCell"/>
</dbReference>
<keyword evidence="1 8" id="KW-0444">Lipid biosynthesis</keyword>
<keyword evidence="4 8" id="KW-0276">Fatty acid metabolism</keyword>
<name>A0A6N6NUN5_9ACTN</name>
<dbReference type="InterPro" id="IPR002582">
    <property type="entry name" value="ACPS"/>
</dbReference>
<comment type="catalytic activity">
    <reaction evidence="8">
        <text>apo-[ACP] + CoA = holo-[ACP] + adenosine 3',5'-bisphosphate + H(+)</text>
        <dbReference type="Rhea" id="RHEA:12068"/>
        <dbReference type="Rhea" id="RHEA-COMP:9685"/>
        <dbReference type="Rhea" id="RHEA-COMP:9690"/>
        <dbReference type="ChEBI" id="CHEBI:15378"/>
        <dbReference type="ChEBI" id="CHEBI:29999"/>
        <dbReference type="ChEBI" id="CHEBI:57287"/>
        <dbReference type="ChEBI" id="CHEBI:58343"/>
        <dbReference type="ChEBI" id="CHEBI:64479"/>
        <dbReference type="EC" id="2.7.8.7"/>
    </reaction>
</comment>
<comment type="cofactor">
    <cofactor evidence="8">
        <name>Mg(2+)</name>
        <dbReference type="ChEBI" id="CHEBI:18420"/>
    </cofactor>
</comment>
<evidence type="ECO:0000313" key="10">
    <source>
        <dbReference type="EMBL" id="KAB1642459.1"/>
    </source>
</evidence>
<organism evidence="10 11">
    <name type="scientific">Ellagibacter isourolithinifaciens</name>
    <dbReference type="NCBI Taxonomy" id="2137581"/>
    <lineage>
        <taxon>Bacteria</taxon>
        <taxon>Bacillati</taxon>
        <taxon>Actinomycetota</taxon>
        <taxon>Coriobacteriia</taxon>
        <taxon>Eggerthellales</taxon>
        <taxon>Eggerthellaceae</taxon>
        <taxon>Ellagibacter</taxon>
    </lineage>
</organism>
<keyword evidence="11" id="KW-1185">Reference proteome</keyword>
<evidence type="ECO:0000256" key="8">
    <source>
        <dbReference type="HAMAP-Rule" id="MF_00101"/>
    </source>
</evidence>
<feature type="domain" description="4'-phosphopantetheinyl transferase" evidence="9">
    <location>
        <begin position="27"/>
        <end position="126"/>
    </location>
</feature>
<keyword evidence="2 8" id="KW-0808">Transferase</keyword>
<keyword evidence="6 8" id="KW-0443">Lipid metabolism</keyword>
<dbReference type="Proteomes" id="UP000468668">
    <property type="component" value="Unassembled WGS sequence"/>
</dbReference>
<evidence type="ECO:0000256" key="1">
    <source>
        <dbReference type="ARBA" id="ARBA00022516"/>
    </source>
</evidence>
<dbReference type="NCBIfam" id="TIGR00516">
    <property type="entry name" value="acpS"/>
    <property type="match status" value="1"/>
</dbReference>
<dbReference type="EC" id="2.7.8.7" evidence="8"/>
<dbReference type="GO" id="GO:0008897">
    <property type="term" value="F:holo-[acyl-carrier-protein] synthase activity"/>
    <property type="evidence" value="ECO:0007669"/>
    <property type="project" value="UniProtKB-UniRule"/>
</dbReference>
<evidence type="ECO:0000313" key="11">
    <source>
        <dbReference type="Proteomes" id="UP000468668"/>
    </source>
</evidence>
<dbReference type="Gene3D" id="3.90.470.20">
    <property type="entry name" value="4'-phosphopantetheinyl transferase domain"/>
    <property type="match status" value="1"/>
</dbReference>